<dbReference type="EMBL" id="UINC01182168">
    <property type="protein sequence ID" value="SVD92217.1"/>
    <property type="molecule type" value="Genomic_DNA"/>
</dbReference>
<name>A0A382Z9M6_9ZZZZ</name>
<accession>A0A382Z9M6</accession>
<evidence type="ECO:0000313" key="1">
    <source>
        <dbReference type="EMBL" id="SVD92217.1"/>
    </source>
</evidence>
<protein>
    <submittedName>
        <fullName evidence="1">Uncharacterized protein</fullName>
    </submittedName>
</protein>
<dbReference type="AlphaFoldDB" id="A0A382Z9M6"/>
<proteinExistence type="predicted"/>
<sequence length="123" mass="14118">MRQPTVFDYSQQSQFKVFLPLFPTTEWFVVRANVPGVSLGQAVQTTPMIDMPIIGDKLTYDDFYVTFLVDEELKNYTEMHDWLINCAAPQKRSQFGGKERPDGIPRRPQTEIMDLVLGNVSQS</sequence>
<feature type="non-terminal residue" evidence="1">
    <location>
        <position position="123"/>
    </location>
</feature>
<reference evidence="1" key="1">
    <citation type="submission" date="2018-05" db="EMBL/GenBank/DDBJ databases">
        <authorList>
            <person name="Lanie J.A."/>
            <person name="Ng W.-L."/>
            <person name="Kazmierczak K.M."/>
            <person name="Andrzejewski T.M."/>
            <person name="Davidsen T.M."/>
            <person name="Wayne K.J."/>
            <person name="Tettelin H."/>
            <person name="Glass J.I."/>
            <person name="Rusch D."/>
            <person name="Podicherti R."/>
            <person name="Tsui H.-C.T."/>
            <person name="Winkler M.E."/>
        </authorList>
    </citation>
    <scope>NUCLEOTIDE SEQUENCE</scope>
</reference>
<organism evidence="1">
    <name type="scientific">marine metagenome</name>
    <dbReference type="NCBI Taxonomy" id="408172"/>
    <lineage>
        <taxon>unclassified sequences</taxon>
        <taxon>metagenomes</taxon>
        <taxon>ecological metagenomes</taxon>
    </lineage>
</organism>
<gene>
    <name evidence="1" type="ORF">METZ01_LOCUS445071</name>
</gene>